<sequence>MTNDEFNQCQLKVKLDFRVVEAARFVLVHAGSVDTAVALYFAHVADGKEKVLSAIKLFQEYLNDKD</sequence>
<organism evidence="1 2">
    <name type="scientific">Methylotenera oryzisoli</name>
    <dbReference type="NCBI Taxonomy" id="2080758"/>
    <lineage>
        <taxon>Bacteria</taxon>
        <taxon>Pseudomonadati</taxon>
        <taxon>Pseudomonadota</taxon>
        <taxon>Betaproteobacteria</taxon>
        <taxon>Nitrosomonadales</taxon>
        <taxon>Methylophilaceae</taxon>
        <taxon>Methylotenera</taxon>
    </lineage>
</organism>
<comment type="caution">
    <text evidence="1">The sequence shown here is derived from an EMBL/GenBank/DDBJ whole genome shotgun (WGS) entry which is preliminary data.</text>
</comment>
<dbReference type="Proteomes" id="UP000297706">
    <property type="component" value="Unassembled WGS sequence"/>
</dbReference>
<gene>
    <name evidence="1" type="ORF">C3Y98_05270</name>
</gene>
<dbReference type="EMBL" id="PQVH01000008">
    <property type="protein sequence ID" value="TFW71509.1"/>
    <property type="molecule type" value="Genomic_DNA"/>
</dbReference>
<reference evidence="1 2" key="1">
    <citation type="submission" date="2018-02" db="EMBL/GenBank/DDBJ databases">
        <title>A novel lanthanide dependent methylotroph, Methylotenera sp. La3113.</title>
        <authorList>
            <person name="Lv H."/>
            <person name="Tani A."/>
        </authorList>
    </citation>
    <scope>NUCLEOTIDE SEQUENCE [LARGE SCALE GENOMIC DNA]</scope>
    <source>
        <strain evidence="1 2">La3113</strain>
    </source>
</reference>
<proteinExistence type="predicted"/>
<protein>
    <submittedName>
        <fullName evidence="1">Uncharacterized protein</fullName>
    </submittedName>
</protein>
<evidence type="ECO:0000313" key="2">
    <source>
        <dbReference type="Proteomes" id="UP000297706"/>
    </source>
</evidence>
<keyword evidence="2" id="KW-1185">Reference proteome</keyword>
<evidence type="ECO:0000313" key="1">
    <source>
        <dbReference type="EMBL" id="TFW71509.1"/>
    </source>
</evidence>
<dbReference type="AlphaFoldDB" id="A0A4Y9VSS1"/>
<name>A0A4Y9VSS1_9PROT</name>
<dbReference type="OrthoDB" id="8539916at2"/>
<accession>A0A4Y9VSS1</accession>
<dbReference type="RefSeq" id="WP_135277053.1">
    <property type="nucleotide sequence ID" value="NZ_PQVH01000008.1"/>
</dbReference>